<dbReference type="GO" id="GO:0005886">
    <property type="term" value="C:plasma membrane"/>
    <property type="evidence" value="ECO:0007669"/>
    <property type="project" value="UniProtKB-SubCell"/>
</dbReference>
<dbReference type="PANTHER" id="PTHR43390">
    <property type="entry name" value="SIGNAL PEPTIDASE I"/>
    <property type="match status" value="1"/>
</dbReference>
<protein>
    <submittedName>
        <fullName evidence="5">S26 family signal peptidase</fullName>
    </submittedName>
</protein>
<evidence type="ECO:0000313" key="6">
    <source>
        <dbReference type="Proteomes" id="UP000610846"/>
    </source>
</evidence>
<evidence type="ECO:0000256" key="1">
    <source>
        <dbReference type="ARBA" id="ARBA00004401"/>
    </source>
</evidence>
<name>A0A927G7Z7_9MICO</name>
<feature type="domain" description="Peptidase S26" evidence="4">
    <location>
        <begin position="115"/>
        <end position="156"/>
    </location>
</feature>
<organism evidence="5 6">
    <name type="scientific">Cellulosimicrobium arenosum</name>
    <dbReference type="NCBI Taxonomy" id="2708133"/>
    <lineage>
        <taxon>Bacteria</taxon>
        <taxon>Bacillati</taxon>
        <taxon>Actinomycetota</taxon>
        <taxon>Actinomycetes</taxon>
        <taxon>Micrococcales</taxon>
        <taxon>Promicromonosporaceae</taxon>
        <taxon>Cellulosimicrobium</taxon>
    </lineage>
</organism>
<dbReference type="GO" id="GO:0004252">
    <property type="term" value="F:serine-type endopeptidase activity"/>
    <property type="evidence" value="ECO:0007669"/>
    <property type="project" value="InterPro"/>
</dbReference>
<feature type="active site" evidence="3">
    <location>
        <position position="45"/>
    </location>
</feature>
<evidence type="ECO:0000259" key="4">
    <source>
        <dbReference type="Pfam" id="PF10502"/>
    </source>
</evidence>
<reference evidence="5" key="1">
    <citation type="journal article" date="2018" name="Curr. Microbiol.">
        <title>Cellulosimicrobium arenosum sp. nov., Isolated from Marine Sediment Sand.</title>
        <authorList>
            <person name="Oh M."/>
            <person name="Kim J.H."/>
            <person name="Yoon J.H."/>
            <person name="Schumann P."/>
            <person name="Kim W."/>
        </authorList>
    </citation>
    <scope>NUCLEOTIDE SEQUENCE</scope>
    <source>
        <strain evidence="5">KCTC 49039</strain>
    </source>
</reference>
<dbReference type="PANTHER" id="PTHR43390:SF1">
    <property type="entry name" value="CHLOROPLAST PROCESSING PEPTIDASE"/>
    <property type="match status" value="1"/>
</dbReference>
<feature type="active site" evidence="3">
    <location>
        <position position="94"/>
    </location>
</feature>
<evidence type="ECO:0000256" key="3">
    <source>
        <dbReference type="PIRSR" id="PIRSR600223-1"/>
    </source>
</evidence>
<dbReference type="InterPro" id="IPR019533">
    <property type="entry name" value="Peptidase_S26"/>
</dbReference>
<comment type="similarity">
    <text evidence="2">Belongs to the peptidase S26 family.</text>
</comment>
<evidence type="ECO:0000256" key="2">
    <source>
        <dbReference type="ARBA" id="ARBA00009370"/>
    </source>
</evidence>
<gene>
    <name evidence="5" type="ORF">IF651_05870</name>
</gene>
<dbReference type="AlphaFoldDB" id="A0A927G7Z7"/>
<keyword evidence="6" id="KW-1185">Reference proteome</keyword>
<reference evidence="5" key="2">
    <citation type="submission" date="2020-09" db="EMBL/GenBank/DDBJ databases">
        <authorList>
            <person name="Yu Y."/>
        </authorList>
    </citation>
    <scope>NUCLEOTIDE SEQUENCE</scope>
    <source>
        <strain evidence="5">KCTC 49039</strain>
    </source>
</reference>
<dbReference type="EMBL" id="JACYHB010000003">
    <property type="protein sequence ID" value="MBD8078586.1"/>
    <property type="molecule type" value="Genomic_DNA"/>
</dbReference>
<comment type="caution">
    <text evidence="5">The sequence shown here is derived from an EMBL/GenBank/DDBJ whole genome shotgun (WGS) entry which is preliminary data.</text>
</comment>
<dbReference type="RefSeq" id="WP_191828152.1">
    <property type="nucleotide sequence ID" value="NZ_JACYHB010000003.1"/>
</dbReference>
<dbReference type="Gene3D" id="2.10.109.10">
    <property type="entry name" value="Umud Fragment, subunit A"/>
    <property type="match status" value="1"/>
</dbReference>
<dbReference type="Proteomes" id="UP000610846">
    <property type="component" value="Unassembled WGS sequence"/>
</dbReference>
<dbReference type="GO" id="GO:0006465">
    <property type="term" value="P:signal peptide processing"/>
    <property type="evidence" value="ECO:0007669"/>
    <property type="project" value="InterPro"/>
</dbReference>
<dbReference type="PRINTS" id="PR00727">
    <property type="entry name" value="LEADERPTASE"/>
</dbReference>
<dbReference type="SUPFAM" id="SSF51306">
    <property type="entry name" value="LexA/Signal peptidase"/>
    <property type="match status" value="1"/>
</dbReference>
<dbReference type="InterPro" id="IPR036286">
    <property type="entry name" value="LexA/Signal_pep-like_sf"/>
</dbReference>
<evidence type="ECO:0000313" key="5">
    <source>
        <dbReference type="EMBL" id="MBD8078586.1"/>
    </source>
</evidence>
<proteinExistence type="inferred from homology"/>
<sequence>MRPVRRRPAAPVRRSAVVLALVALAVVPPVVARRRLLVVTVSGASMGPTYAPGTRVLVVRGRRACPGDVVVLDAERVSPAPPGIPARPGGLVVKRVAAGPGHPVPAQVHDVVQAGPGDVVPTGRVVVLGDAPAASVDSRLWGYVRADAVVGRVVTVLRRGAVQE</sequence>
<feature type="domain" description="Peptidase S26" evidence="4">
    <location>
        <begin position="17"/>
        <end position="107"/>
    </location>
</feature>
<dbReference type="InterPro" id="IPR000223">
    <property type="entry name" value="Pept_S26A_signal_pept_1"/>
</dbReference>
<dbReference type="Pfam" id="PF10502">
    <property type="entry name" value="Peptidase_S26"/>
    <property type="match status" value="2"/>
</dbReference>
<dbReference type="CDD" id="cd06530">
    <property type="entry name" value="S26_SPase_I"/>
    <property type="match status" value="1"/>
</dbReference>
<comment type="subcellular location">
    <subcellularLocation>
        <location evidence="1">Cell membrane</location>
        <topology evidence="1">Single-pass type II membrane protein</topology>
    </subcellularLocation>
</comment>
<accession>A0A927G7Z7</accession>